<dbReference type="RefSeq" id="XP_021863747.2">
    <property type="nucleotide sequence ID" value="XM_022008055.2"/>
</dbReference>
<evidence type="ECO:0000256" key="1">
    <source>
        <dbReference type="SAM" id="MobiDB-lite"/>
    </source>
</evidence>
<dbReference type="InterPro" id="IPR002109">
    <property type="entry name" value="Glutaredoxin"/>
</dbReference>
<feature type="compositionally biased region" description="Polar residues" evidence="1">
    <location>
        <begin position="1"/>
        <end position="17"/>
    </location>
</feature>
<dbReference type="PROSITE" id="PS51354">
    <property type="entry name" value="GLUTAREDOXIN_2"/>
    <property type="match status" value="1"/>
</dbReference>
<accession>A0A9R0JAS0</accession>
<sequence>MGHDIQTSNSTESMTRTTHFKVPATGKSGENSPEIGKGGVLYPLEYLPKPEVPPGMNGDVLKKASMENSFSVDVPAIGKYLIETKKSLSAAISRRLSLDDDVKEGRGVTEFYVSGIQVVVRAKEGDNNSFVTELAKLKGRVTLFSRSNCRDCGAARKILRGKGLNYVEINIDVYPAREKELVDWTGGSVVPQIFFNEKLIGGLVVLNSLRNSGLLDRTAKELLESKCPDDAPGAPVYGFDEPEEERTDEMGEIVKLLRLRLPIQDRLIRMRIVKNCFTGTQLVDVIVHHLGTSRIEAIGIAKEIVRKHFIHHVSRGSYFEDGIEVYRFLEHEQFIPKCFNFRGCIDDKEPESAFRVGQRLMKIMSAILESYASEDGHHLDYLAISNSEEFRRYVNMIQSLQRVDVFALSTDEKLAFFLNLYNSMVIHAVIMRGYPEGMLERKSFVTEFQYLVGGCSYSLSAIRNGVLRGNQRPPYALVKPFSAGDNRLQIALPMVNPLIHFGLCDGSKSSPPVRFFSPRNVNAELRAAAREFFRRNALEVDLSKRTVSLSCIMKWYSVDFGNGKEMLKWILSYLDPEKAGLLSHLLDDGGVINIIYTNYDWSMNS</sequence>
<dbReference type="GO" id="GO:0035556">
    <property type="term" value="P:intracellular signal transduction"/>
    <property type="evidence" value="ECO:0007669"/>
    <property type="project" value="InterPro"/>
</dbReference>
<evidence type="ECO:0000259" key="2">
    <source>
        <dbReference type="PROSITE" id="PS50186"/>
    </source>
</evidence>
<dbReference type="InterPro" id="IPR000591">
    <property type="entry name" value="DEP_dom"/>
</dbReference>
<protein>
    <recommendedName>
        <fullName evidence="2">DEP domain-containing protein</fullName>
    </recommendedName>
</protein>
<dbReference type="PROSITE" id="PS50186">
    <property type="entry name" value="DEP"/>
    <property type="match status" value="1"/>
</dbReference>
<reference evidence="3" key="1">
    <citation type="journal article" date="2021" name="Nat. Commun.">
        <title>Genomic analyses provide insights into spinach domestication and the genetic basis of agronomic traits.</title>
        <authorList>
            <person name="Cai X."/>
            <person name="Sun X."/>
            <person name="Xu C."/>
            <person name="Sun H."/>
            <person name="Wang X."/>
            <person name="Ge C."/>
            <person name="Zhang Z."/>
            <person name="Wang Q."/>
            <person name="Fei Z."/>
            <person name="Jiao C."/>
            <person name="Wang Q."/>
        </authorList>
    </citation>
    <scope>NUCLEOTIDE SEQUENCE [LARGE SCALE GENOMIC DNA]</scope>
    <source>
        <strain evidence="3">cv. Varoflay</strain>
    </source>
</reference>
<dbReference type="Proteomes" id="UP000813463">
    <property type="component" value="Chromosome 3"/>
</dbReference>
<dbReference type="InterPro" id="IPR036388">
    <property type="entry name" value="WH-like_DNA-bd_sf"/>
</dbReference>
<dbReference type="SUPFAM" id="SSF46785">
    <property type="entry name" value="Winged helix' DNA-binding domain"/>
    <property type="match status" value="1"/>
</dbReference>
<dbReference type="PANTHER" id="PTHR46361">
    <property type="entry name" value="ELECTRON CARRIER/ PROTEIN DISULFIDE OXIDOREDUCTASE"/>
    <property type="match status" value="1"/>
</dbReference>
<dbReference type="Gene3D" id="3.40.30.10">
    <property type="entry name" value="Glutaredoxin"/>
    <property type="match status" value="1"/>
</dbReference>
<dbReference type="AlphaFoldDB" id="A0A9R0JAS0"/>
<keyword evidence="3" id="KW-1185">Reference proteome</keyword>
<evidence type="ECO:0000313" key="3">
    <source>
        <dbReference type="Proteomes" id="UP000813463"/>
    </source>
</evidence>
<dbReference type="Pfam" id="PF04784">
    <property type="entry name" value="DUF547"/>
    <property type="match status" value="1"/>
</dbReference>
<dbReference type="InterPro" id="IPR036249">
    <property type="entry name" value="Thioredoxin-like_sf"/>
</dbReference>
<dbReference type="PANTHER" id="PTHR46361:SF1">
    <property type="entry name" value="F26K24.21 PROTEIN"/>
    <property type="match status" value="1"/>
</dbReference>
<proteinExistence type="predicted"/>
<feature type="domain" description="DEP" evidence="2">
    <location>
        <begin position="257"/>
        <end position="330"/>
    </location>
</feature>
<dbReference type="SMART" id="SM00049">
    <property type="entry name" value="DEP"/>
    <property type="match status" value="1"/>
</dbReference>
<dbReference type="InterPro" id="IPR006869">
    <property type="entry name" value="DUF547"/>
</dbReference>
<dbReference type="Gene3D" id="1.10.10.10">
    <property type="entry name" value="Winged helix-like DNA-binding domain superfamily/Winged helix DNA-binding domain"/>
    <property type="match status" value="1"/>
</dbReference>
<dbReference type="Pfam" id="PF00610">
    <property type="entry name" value="DEP"/>
    <property type="match status" value="1"/>
</dbReference>
<evidence type="ECO:0000313" key="4">
    <source>
        <dbReference type="RefSeq" id="XP_021863747.2"/>
    </source>
</evidence>
<dbReference type="KEGG" id="soe:110802610"/>
<organism evidence="3 4">
    <name type="scientific">Spinacia oleracea</name>
    <name type="common">Spinach</name>
    <dbReference type="NCBI Taxonomy" id="3562"/>
    <lineage>
        <taxon>Eukaryota</taxon>
        <taxon>Viridiplantae</taxon>
        <taxon>Streptophyta</taxon>
        <taxon>Embryophyta</taxon>
        <taxon>Tracheophyta</taxon>
        <taxon>Spermatophyta</taxon>
        <taxon>Magnoliopsida</taxon>
        <taxon>eudicotyledons</taxon>
        <taxon>Gunneridae</taxon>
        <taxon>Pentapetalae</taxon>
        <taxon>Caryophyllales</taxon>
        <taxon>Chenopodiaceae</taxon>
        <taxon>Chenopodioideae</taxon>
        <taxon>Anserineae</taxon>
        <taxon>Spinacia</taxon>
    </lineage>
</organism>
<dbReference type="InterPro" id="IPR036390">
    <property type="entry name" value="WH_DNA-bd_sf"/>
</dbReference>
<dbReference type="GeneID" id="110802610"/>
<dbReference type="Pfam" id="PF00462">
    <property type="entry name" value="Glutaredoxin"/>
    <property type="match status" value="1"/>
</dbReference>
<dbReference type="SUPFAM" id="SSF52833">
    <property type="entry name" value="Thioredoxin-like"/>
    <property type="match status" value="1"/>
</dbReference>
<reference evidence="4" key="2">
    <citation type="submission" date="2025-08" db="UniProtKB">
        <authorList>
            <consortium name="RefSeq"/>
        </authorList>
    </citation>
    <scope>IDENTIFICATION</scope>
    <source>
        <tissue evidence="4">Leaf</tissue>
    </source>
</reference>
<name>A0A9R0JAS0_SPIOL</name>
<dbReference type="CDD" id="cd04371">
    <property type="entry name" value="DEP"/>
    <property type="match status" value="1"/>
</dbReference>
<feature type="region of interest" description="Disordered" evidence="1">
    <location>
        <begin position="1"/>
        <end position="35"/>
    </location>
</feature>
<gene>
    <name evidence="4" type="primary">LOC110802610</name>
</gene>